<dbReference type="GO" id="GO:0003700">
    <property type="term" value="F:DNA-binding transcription factor activity"/>
    <property type="evidence" value="ECO:0007669"/>
    <property type="project" value="InterPro"/>
</dbReference>
<dbReference type="NCBIfam" id="NF033788">
    <property type="entry name" value="HTH_metalloreg"/>
    <property type="match status" value="1"/>
</dbReference>
<evidence type="ECO:0000313" key="5">
    <source>
        <dbReference type="EMBL" id="XBO70930.1"/>
    </source>
</evidence>
<dbReference type="PROSITE" id="PS50987">
    <property type="entry name" value="HTH_ARSR_2"/>
    <property type="match status" value="1"/>
</dbReference>
<evidence type="ECO:0000256" key="1">
    <source>
        <dbReference type="ARBA" id="ARBA00023015"/>
    </source>
</evidence>
<evidence type="ECO:0000256" key="2">
    <source>
        <dbReference type="ARBA" id="ARBA00023125"/>
    </source>
</evidence>
<proteinExistence type="predicted"/>
<dbReference type="PANTHER" id="PTHR43132:SF2">
    <property type="entry name" value="ARSENICAL RESISTANCE OPERON REPRESSOR ARSR-RELATED"/>
    <property type="match status" value="1"/>
</dbReference>
<accession>A0AAU7KHS6</accession>
<gene>
    <name evidence="5" type="ORF">NFG58_20400</name>
</gene>
<dbReference type="SUPFAM" id="SSF46785">
    <property type="entry name" value="Winged helix' DNA-binding domain"/>
    <property type="match status" value="1"/>
</dbReference>
<dbReference type="InterPro" id="IPR011991">
    <property type="entry name" value="ArsR-like_HTH"/>
</dbReference>
<reference evidence="5" key="1">
    <citation type="submission" date="2022-06" db="EMBL/GenBank/DDBJ databases">
        <title>A novel DMS-producing enzyme.</title>
        <authorList>
            <person name="Zhang Y."/>
        </authorList>
    </citation>
    <scope>NUCLEOTIDE SEQUENCE</scope>
    <source>
        <strain evidence="5">RT37</strain>
    </source>
</reference>
<dbReference type="AlphaFoldDB" id="A0AAU7KHS6"/>
<dbReference type="GO" id="GO:0003677">
    <property type="term" value="F:DNA binding"/>
    <property type="evidence" value="ECO:0007669"/>
    <property type="project" value="UniProtKB-KW"/>
</dbReference>
<dbReference type="InterPro" id="IPR051011">
    <property type="entry name" value="Metal_resp_trans_reg"/>
</dbReference>
<evidence type="ECO:0000256" key="3">
    <source>
        <dbReference type="ARBA" id="ARBA00023163"/>
    </source>
</evidence>
<organism evidence="5">
    <name type="scientific">Halomonas sp. RT37</name>
    <dbReference type="NCBI Taxonomy" id="2950872"/>
    <lineage>
        <taxon>Bacteria</taxon>
        <taxon>Pseudomonadati</taxon>
        <taxon>Pseudomonadota</taxon>
        <taxon>Gammaproteobacteria</taxon>
        <taxon>Oceanospirillales</taxon>
        <taxon>Halomonadaceae</taxon>
        <taxon>Halomonas</taxon>
    </lineage>
</organism>
<protein>
    <submittedName>
        <fullName evidence="5">Metalloregulator ArsR/SmtB family transcription factor</fullName>
    </submittedName>
</protein>
<dbReference type="InterPro" id="IPR036390">
    <property type="entry name" value="WH_DNA-bd_sf"/>
</dbReference>
<keyword evidence="1" id="KW-0805">Transcription regulation</keyword>
<evidence type="ECO:0000259" key="4">
    <source>
        <dbReference type="PROSITE" id="PS50987"/>
    </source>
</evidence>
<dbReference type="InterPro" id="IPR036388">
    <property type="entry name" value="WH-like_DNA-bd_sf"/>
</dbReference>
<dbReference type="Gene3D" id="1.10.10.10">
    <property type="entry name" value="Winged helix-like DNA-binding domain superfamily/Winged helix DNA-binding domain"/>
    <property type="match status" value="1"/>
</dbReference>
<dbReference type="CDD" id="cd00090">
    <property type="entry name" value="HTH_ARSR"/>
    <property type="match status" value="1"/>
</dbReference>
<keyword evidence="2" id="KW-0238">DNA-binding</keyword>
<dbReference type="RefSeq" id="WP_348827264.1">
    <property type="nucleotide sequence ID" value="NZ_CP098827.1"/>
</dbReference>
<name>A0AAU7KHS6_9GAMM</name>
<dbReference type="Pfam" id="PF12840">
    <property type="entry name" value="HTH_20"/>
    <property type="match status" value="1"/>
</dbReference>
<sequence>MDKDDLQPTLDTFAALSQPTRLAAFRLLVRHEPEGLPAGELARRLEVPHNTLSAHLGVLSRAGLVSQRRESRSIVYRADLAHMVATLDFLVRDCCASRPEVCNPLADLLGPATGDDTRTC</sequence>
<dbReference type="PANTHER" id="PTHR43132">
    <property type="entry name" value="ARSENICAL RESISTANCE OPERON REPRESSOR ARSR-RELATED"/>
    <property type="match status" value="1"/>
</dbReference>
<dbReference type="EMBL" id="CP098827">
    <property type="protein sequence ID" value="XBO70930.1"/>
    <property type="molecule type" value="Genomic_DNA"/>
</dbReference>
<keyword evidence="3" id="KW-0804">Transcription</keyword>
<dbReference type="PRINTS" id="PR00778">
    <property type="entry name" value="HTHARSR"/>
</dbReference>
<dbReference type="SMART" id="SM00418">
    <property type="entry name" value="HTH_ARSR"/>
    <property type="match status" value="1"/>
</dbReference>
<feature type="domain" description="HTH arsR-type" evidence="4">
    <location>
        <begin position="1"/>
        <end position="98"/>
    </location>
</feature>
<dbReference type="InterPro" id="IPR001845">
    <property type="entry name" value="HTH_ArsR_DNA-bd_dom"/>
</dbReference>